<proteinExistence type="predicted"/>
<keyword evidence="2" id="KW-1185">Reference proteome</keyword>
<protein>
    <submittedName>
        <fullName evidence="1">Uncharacterized protein</fullName>
    </submittedName>
</protein>
<organism evidence="1 2">
    <name type="scientific">Myotis myotis</name>
    <name type="common">Greater mouse-eared bat</name>
    <name type="synonym">Vespertilio myotis</name>
    <dbReference type="NCBI Taxonomy" id="51298"/>
    <lineage>
        <taxon>Eukaryota</taxon>
        <taxon>Metazoa</taxon>
        <taxon>Chordata</taxon>
        <taxon>Craniata</taxon>
        <taxon>Vertebrata</taxon>
        <taxon>Euteleostomi</taxon>
        <taxon>Mammalia</taxon>
        <taxon>Eutheria</taxon>
        <taxon>Laurasiatheria</taxon>
        <taxon>Chiroptera</taxon>
        <taxon>Yangochiroptera</taxon>
        <taxon>Vespertilionidae</taxon>
        <taxon>Myotis</taxon>
    </lineage>
</organism>
<reference evidence="1 2" key="1">
    <citation type="journal article" date="2020" name="Nature">
        <title>Six reference-quality genomes reveal evolution of bat adaptations.</title>
        <authorList>
            <person name="Jebb D."/>
            <person name="Huang Z."/>
            <person name="Pippel M."/>
            <person name="Hughes G.M."/>
            <person name="Lavrichenko K."/>
            <person name="Devanna P."/>
            <person name="Winkler S."/>
            <person name="Jermiin L.S."/>
            <person name="Skirmuntt E.C."/>
            <person name="Katzourakis A."/>
            <person name="Burkitt-Gray L."/>
            <person name="Ray D.A."/>
            <person name="Sullivan K.A.M."/>
            <person name="Roscito J.G."/>
            <person name="Kirilenko B.M."/>
            <person name="Davalos L.M."/>
            <person name="Corthals A.P."/>
            <person name="Power M.L."/>
            <person name="Jones G."/>
            <person name="Ransome R.D."/>
            <person name="Dechmann D.K.N."/>
            <person name="Locatelli A.G."/>
            <person name="Puechmaille S.J."/>
            <person name="Fedrigo O."/>
            <person name="Jarvis E.D."/>
            <person name="Hiller M."/>
            <person name="Vernes S.C."/>
            <person name="Myers E.W."/>
            <person name="Teeling E.C."/>
        </authorList>
    </citation>
    <scope>NUCLEOTIDE SEQUENCE [LARGE SCALE GENOMIC DNA]</scope>
    <source>
        <strain evidence="1">MMyoMyo1</strain>
        <tissue evidence="1">Flight muscle</tissue>
    </source>
</reference>
<dbReference type="EMBL" id="JABWUV010000005">
    <property type="protein sequence ID" value="KAF6355274.1"/>
    <property type="molecule type" value="Genomic_DNA"/>
</dbReference>
<evidence type="ECO:0000313" key="1">
    <source>
        <dbReference type="EMBL" id="KAF6355274.1"/>
    </source>
</evidence>
<dbReference type="Proteomes" id="UP000527355">
    <property type="component" value="Unassembled WGS sequence"/>
</dbReference>
<name>A0A7J7Y0E5_MYOMY</name>
<accession>A0A7J7Y0E5</accession>
<comment type="caution">
    <text evidence="1">The sequence shown here is derived from an EMBL/GenBank/DDBJ whole genome shotgun (WGS) entry which is preliminary data.</text>
</comment>
<gene>
    <name evidence="1" type="ORF">mMyoMyo1_011452</name>
</gene>
<sequence>MPSRCLRQRNCPVKAAKAALGSYWGGAGWAVPLCFPVCNRGLLTDMLGDGSCGSFWARTRCSVMQTGTSYTHTTYHMHRLRVPPHTYISTLHVTHTTPHTHSHTKSPQPMKRAFPLPITPTQPHQPTCPCPWQEGS</sequence>
<evidence type="ECO:0000313" key="2">
    <source>
        <dbReference type="Proteomes" id="UP000527355"/>
    </source>
</evidence>
<dbReference type="AlphaFoldDB" id="A0A7J7Y0E5"/>